<dbReference type="Gene3D" id="3.50.50.60">
    <property type="entry name" value="FAD/NAD(P)-binding domain"/>
    <property type="match status" value="1"/>
</dbReference>
<name>A0A229RV62_9PSEU</name>
<dbReference type="InterPro" id="IPR036188">
    <property type="entry name" value="FAD/NAD-bd_sf"/>
</dbReference>
<proteinExistence type="inferred from homology"/>
<dbReference type="EMBL" id="NMQT01000102">
    <property type="protein sequence ID" value="OXM50359.1"/>
    <property type="molecule type" value="Genomic_DNA"/>
</dbReference>
<gene>
    <name evidence="2" type="ORF">CFP71_28440</name>
</gene>
<dbReference type="GO" id="GO:0004497">
    <property type="term" value="F:monooxygenase activity"/>
    <property type="evidence" value="ECO:0007669"/>
    <property type="project" value="InterPro"/>
</dbReference>
<evidence type="ECO:0000313" key="3">
    <source>
        <dbReference type="Proteomes" id="UP000215223"/>
    </source>
</evidence>
<evidence type="ECO:0000256" key="1">
    <source>
        <dbReference type="ARBA" id="ARBA00038396"/>
    </source>
</evidence>
<evidence type="ECO:0000313" key="2">
    <source>
        <dbReference type="EMBL" id="OXM50359.1"/>
    </source>
</evidence>
<accession>A0A229RV62</accession>
<dbReference type="OrthoDB" id="103324at2"/>
<dbReference type="InterPro" id="IPR050816">
    <property type="entry name" value="Flavin-dep_Halogenase_NPB"/>
</dbReference>
<comment type="caution">
    <text evidence="2">The sequence shown here is derived from an EMBL/GenBank/DDBJ whole genome shotgun (WGS) entry which is preliminary data.</text>
</comment>
<dbReference type="Pfam" id="PF04820">
    <property type="entry name" value="Trp_halogenase"/>
    <property type="match status" value="2"/>
</dbReference>
<sequence>MSEHSTVVVMGGGPAGATAAALLAREGIDVTVLEREVFPRYHIGESLLLSCVPILELSGAADAVRAAGFQTKRGAVIHWGSDDWVIDWTATVGAGASSWQVDRARFDEILLGNAAAQGARVVQDAEVREVSFAGGRPVAVTWSPKRHPDARRTISCDYLIDATGRSGVLATRHLGNRLPHAVFRNVAAWSYWHGAELLPEAPEGAVHSLAAEHGWWWAIPLGGDRLSLGYVAHRDQFRDRLAASGSLEDYYLSSLARHDTIRWMTRGARRVEAVRAEQDYSYTATRFSGPAYLMTGDAACFLDPLLSTGVHLALFSATTAAACLASTLRGDTGETEAWEFFETSYRRAYTRLLTLVSHMYERYEGKQTFFWHAQRLRKPPQEVHGGHLLEAFVDITAGNTDLREAFDPDTRVLTEHLLREGHRAQELAAGSRASGIPGVDMSPARDLSTAPGFWDPRAAAGERYRLTTSPRLGLSTSKEVAKQRA</sequence>
<dbReference type="PANTHER" id="PTHR43747:SF1">
    <property type="entry name" value="SLR1998 PROTEIN"/>
    <property type="match status" value="1"/>
</dbReference>
<dbReference type="AlphaFoldDB" id="A0A229RV62"/>
<dbReference type="PANTHER" id="PTHR43747">
    <property type="entry name" value="FAD-BINDING PROTEIN"/>
    <property type="match status" value="1"/>
</dbReference>
<reference evidence="2 3" key="1">
    <citation type="submission" date="2017-07" db="EMBL/GenBank/DDBJ databases">
        <title>Amycolatopsis thailandensis Genome sequencing and assembly.</title>
        <authorList>
            <person name="Kaur N."/>
            <person name="Mayilraj S."/>
        </authorList>
    </citation>
    <scope>NUCLEOTIDE SEQUENCE [LARGE SCALE GENOMIC DNA]</scope>
    <source>
        <strain evidence="2 3">JCM 16380</strain>
    </source>
</reference>
<dbReference type="RefSeq" id="WP_093937020.1">
    <property type="nucleotide sequence ID" value="NZ_NMQT01000102.1"/>
</dbReference>
<dbReference type="PRINTS" id="PR00420">
    <property type="entry name" value="RNGMNOXGNASE"/>
</dbReference>
<protein>
    <submittedName>
        <fullName evidence="2">Halogenase</fullName>
    </submittedName>
</protein>
<dbReference type="Proteomes" id="UP000215223">
    <property type="component" value="Unassembled WGS sequence"/>
</dbReference>
<comment type="similarity">
    <text evidence="1">Belongs to the flavin-dependent halogenase family. Bacterial tryptophan halogenase subfamily.</text>
</comment>
<organism evidence="2 3">
    <name type="scientific">Amycolatopsis thailandensis</name>
    <dbReference type="NCBI Taxonomy" id="589330"/>
    <lineage>
        <taxon>Bacteria</taxon>
        <taxon>Bacillati</taxon>
        <taxon>Actinomycetota</taxon>
        <taxon>Actinomycetes</taxon>
        <taxon>Pseudonocardiales</taxon>
        <taxon>Pseudonocardiaceae</taxon>
        <taxon>Amycolatopsis</taxon>
    </lineage>
</organism>
<dbReference type="SUPFAM" id="SSF51905">
    <property type="entry name" value="FAD/NAD(P)-binding domain"/>
    <property type="match status" value="1"/>
</dbReference>
<dbReference type="InterPro" id="IPR006905">
    <property type="entry name" value="Flavin_halogenase"/>
</dbReference>
<dbReference type="Gene3D" id="3.30.9.100">
    <property type="match status" value="1"/>
</dbReference>
<keyword evidence="3" id="KW-1185">Reference proteome</keyword>